<dbReference type="AlphaFoldDB" id="A0A1L8D047"/>
<dbReference type="OrthoDB" id="2986940at2"/>
<evidence type="ECO:0008006" key="3">
    <source>
        <dbReference type="Google" id="ProtNLM"/>
    </source>
</evidence>
<dbReference type="STRING" id="661089.ciss_04830"/>
<accession>A0A1L8D047</accession>
<protein>
    <recommendedName>
        <fullName evidence="3">Regulatory protein YycH-like domain-containing protein</fullName>
    </recommendedName>
</protein>
<comment type="caution">
    <text evidence="1">The sequence shown here is derived from an EMBL/GenBank/DDBJ whole genome shotgun (WGS) entry which is preliminary data.</text>
</comment>
<evidence type="ECO:0000313" key="1">
    <source>
        <dbReference type="EMBL" id="GAV24550.1"/>
    </source>
</evidence>
<dbReference type="Proteomes" id="UP000187338">
    <property type="component" value="Unassembled WGS sequence"/>
</dbReference>
<name>A0A1L8D047_9THEO</name>
<proteinExistence type="predicted"/>
<dbReference type="RefSeq" id="WP_075864751.1">
    <property type="nucleotide sequence ID" value="NZ_BDJL01000009.1"/>
</dbReference>
<dbReference type="EMBL" id="BDJL01000009">
    <property type="protein sequence ID" value="GAV24550.1"/>
    <property type="molecule type" value="Genomic_DNA"/>
</dbReference>
<gene>
    <name evidence="1" type="ORF">ciss_04830</name>
</gene>
<sequence length="280" mass="32458">MRRKFFDKKVLLALGFTLTVISLILLILNFLGRPLNSAEIILRQKEVNFPAEVNVYRFQNNKVDKTKALKLAGIFGLENPEIQDEEDRFILKDKNKILTIEKKTGFFSFVSENKPLLNPKHIPPTEKAVSLARNFLTQNNLLPERFKQVKVTEEKAENVIARNVWFYPVVDNLPVYGVSRIGVRIGENGEIMAVDKYYRDFTFYRKQKIKPFRNALEQLRKGQIIGDLPASLKKIYIEKVSLGYYEDERQKFLIPVYVVVGEAQDARGQLSKFEVFLPLI</sequence>
<reference evidence="2" key="1">
    <citation type="submission" date="2016-12" db="EMBL/GenBank/DDBJ databases">
        <title>Draft Genome Sequences od Carboxydothermus pertinax and islandicus, Hydrogenogenic Carboxydotrophic Bacteria.</title>
        <authorList>
            <person name="Fukuyama Y."/>
            <person name="Ohmae K."/>
            <person name="Yoneda Y."/>
            <person name="Yoshida T."/>
            <person name="Sako Y."/>
        </authorList>
    </citation>
    <scope>NUCLEOTIDE SEQUENCE [LARGE SCALE GENOMIC DNA]</scope>
    <source>
        <strain evidence="2">SET</strain>
    </source>
</reference>
<evidence type="ECO:0000313" key="2">
    <source>
        <dbReference type="Proteomes" id="UP000187338"/>
    </source>
</evidence>
<organism evidence="1 2">
    <name type="scientific">Carboxydothermus islandicus</name>
    <dbReference type="NCBI Taxonomy" id="661089"/>
    <lineage>
        <taxon>Bacteria</taxon>
        <taxon>Bacillati</taxon>
        <taxon>Bacillota</taxon>
        <taxon>Clostridia</taxon>
        <taxon>Thermoanaerobacterales</taxon>
        <taxon>Thermoanaerobacteraceae</taxon>
        <taxon>Carboxydothermus</taxon>
    </lineage>
</organism>
<keyword evidence="2" id="KW-1185">Reference proteome</keyword>